<gene>
    <name evidence="1" type="ORF">F4Y08_10355</name>
</gene>
<proteinExistence type="predicted"/>
<protein>
    <submittedName>
        <fullName evidence="1">Oxidoreductase</fullName>
    </submittedName>
</protein>
<sequence>MNAMTDLHATARGDHLVDVWHGRQRLCRYNTRPLMEEIQGRRPYLHPVSTLGGTVVTEEKHYDHEWHNGISMTCPWLSGFNFWGGPTYVRGEGYQRLDNLGQQRQTAIAKVAAGDGRLAWRQSLDWLVPDRIEPLLKEERVLTVGDADPDTESWALDFDIALRNTGEAGLLFGSPTTEGREMAGYGGVFWRGPLAMLHGTVRTAEGRGGDDQMGVRSPWLAYTAVHAHTGRTATLVFLDHPENVRFPLRWFVRTQPFPLASFAFAFDEYLPLDPGRTLQRRHRILVCDGEPSADRIESWQAQWLGRT</sequence>
<name>A0A6B1DSP2_9CHLR</name>
<dbReference type="Pfam" id="PF14100">
    <property type="entry name" value="DUF6807"/>
    <property type="match status" value="1"/>
</dbReference>
<evidence type="ECO:0000313" key="1">
    <source>
        <dbReference type="EMBL" id="MYD90719.1"/>
    </source>
</evidence>
<dbReference type="InterPro" id="IPR029475">
    <property type="entry name" value="DUF6807"/>
</dbReference>
<organism evidence="1">
    <name type="scientific">Caldilineaceae bacterium SB0662_bin_9</name>
    <dbReference type="NCBI Taxonomy" id="2605258"/>
    <lineage>
        <taxon>Bacteria</taxon>
        <taxon>Bacillati</taxon>
        <taxon>Chloroflexota</taxon>
        <taxon>Caldilineae</taxon>
        <taxon>Caldilineales</taxon>
        <taxon>Caldilineaceae</taxon>
    </lineage>
</organism>
<reference evidence="1" key="1">
    <citation type="submission" date="2019-09" db="EMBL/GenBank/DDBJ databases">
        <title>Characterisation of the sponge microbiome using genome-centric metagenomics.</title>
        <authorList>
            <person name="Engelberts J.P."/>
            <person name="Robbins S.J."/>
            <person name="De Goeij J.M."/>
            <person name="Aranda M."/>
            <person name="Bell S.C."/>
            <person name="Webster N.S."/>
        </authorList>
    </citation>
    <scope>NUCLEOTIDE SEQUENCE</scope>
    <source>
        <strain evidence="1">SB0662_bin_9</strain>
    </source>
</reference>
<dbReference type="EMBL" id="VXPY01000074">
    <property type="protein sequence ID" value="MYD90719.1"/>
    <property type="molecule type" value="Genomic_DNA"/>
</dbReference>
<dbReference type="AlphaFoldDB" id="A0A6B1DSP2"/>
<comment type="caution">
    <text evidence="1">The sequence shown here is derived from an EMBL/GenBank/DDBJ whole genome shotgun (WGS) entry which is preliminary data.</text>
</comment>
<accession>A0A6B1DSP2</accession>